<dbReference type="AlphaFoldDB" id="A0A0B1S7W2"/>
<proteinExistence type="predicted"/>
<feature type="region of interest" description="Disordered" evidence="1">
    <location>
        <begin position="1"/>
        <end position="46"/>
    </location>
</feature>
<protein>
    <submittedName>
        <fullName evidence="2">Uncharacterized protein</fullName>
    </submittedName>
</protein>
<name>A0A0B1S7W2_OESDE</name>
<evidence type="ECO:0000313" key="3">
    <source>
        <dbReference type="Proteomes" id="UP000053660"/>
    </source>
</evidence>
<accession>A0A0B1S7W2</accession>
<reference evidence="2 3" key="1">
    <citation type="submission" date="2014-03" db="EMBL/GenBank/DDBJ databases">
        <title>Draft genome of the hookworm Oesophagostomum dentatum.</title>
        <authorList>
            <person name="Mitreva M."/>
        </authorList>
    </citation>
    <scope>NUCLEOTIDE SEQUENCE [LARGE SCALE GENOMIC DNA]</scope>
    <source>
        <strain evidence="2 3">OD-Hann</strain>
    </source>
</reference>
<dbReference type="Proteomes" id="UP000053660">
    <property type="component" value="Unassembled WGS sequence"/>
</dbReference>
<keyword evidence="3" id="KW-1185">Reference proteome</keyword>
<evidence type="ECO:0000313" key="2">
    <source>
        <dbReference type="EMBL" id="KHJ79986.1"/>
    </source>
</evidence>
<gene>
    <name evidence="2" type="ORF">OESDEN_20349</name>
</gene>
<feature type="compositionally biased region" description="Basic and acidic residues" evidence="1">
    <location>
        <begin position="13"/>
        <end position="25"/>
    </location>
</feature>
<dbReference type="EMBL" id="KN602343">
    <property type="protein sequence ID" value="KHJ79986.1"/>
    <property type="molecule type" value="Genomic_DNA"/>
</dbReference>
<evidence type="ECO:0000256" key="1">
    <source>
        <dbReference type="SAM" id="MobiDB-lite"/>
    </source>
</evidence>
<sequence length="81" mass="9584">MTTAPKGIMTAPHTEHKNHVKFGEDVKEEEEEKAHPRPVSPAPKPSEDYLLSEKLWFRICIMYLYFDRYRLDSALKNFFIN</sequence>
<organism evidence="2 3">
    <name type="scientific">Oesophagostomum dentatum</name>
    <name type="common">Nodular worm</name>
    <dbReference type="NCBI Taxonomy" id="61180"/>
    <lineage>
        <taxon>Eukaryota</taxon>
        <taxon>Metazoa</taxon>
        <taxon>Ecdysozoa</taxon>
        <taxon>Nematoda</taxon>
        <taxon>Chromadorea</taxon>
        <taxon>Rhabditida</taxon>
        <taxon>Rhabditina</taxon>
        <taxon>Rhabditomorpha</taxon>
        <taxon>Strongyloidea</taxon>
        <taxon>Strongylidae</taxon>
        <taxon>Oesophagostomum</taxon>
    </lineage>
</organism>